<sequence length="94" mass="10955">MAFRQKPENPRKVKMEHGRSLSRSSRFLGYKLKKHIGLRRTVISCLWISLDEFLIRGSFKNERSLRVTIHTLDARGPQGQIFQVGQKTEGLIFQ</sequence>
<evidence type="ECO:0000313" key="1">
    <source>
        <dbReference type="Proteomes" id="UP000887565"/>
    </source>
</evidence>
<reference evidence="2" key="1">
    <citation type="submission" date="2022-11" db="UniProtKB">
        <authorList>
            <consortium name="WormBaseParasite"/>
        </authorList>
    </citation>
    <scope>IDENTIFICATION</scope>
</reference>
<dbReference type="WBParaSite" id="nRc.2.0.1.t22397-RA">
    <property type="protein sequence ID" value="nRc.2.0.1.t22397-RA"/>
    <property type="gene ID" value="nRc.2.0.1.g22397"/>
</dbReference>
<organism evidence="1 2">
    <name type="scientific">Romanomermis culicivorax</name>
    <name type="common">Nematode worm</name>
    <dbReference type="NCBI Taxonomy" id="13658"/>
    <lineage>
        <taxon>Eukaryota</taxon>
        <taxon>Metazoa</taxon>
        <taxon>Ecdysozoa</taxon>
        <taxon>Nematoda</taxon>
        <taxon>Enoplea</taxon>
        <taxon>Dorylaimia</taxon>
        <taxon>Mermithida</taxon>
        <taxon>Mermithoidea</taxon>
        <taxon>Mermithidae</taxon>
        <taxon>Romanomermis</taxon>
    </lineage>
</organism>
<evidence type="ECO:0000313" key="2">
    <source>
        <dbReference type="WBParaSite" id="nRc.2.0.1.t22397-RA"/>
    </source>
</evidence>
<name>A0A915J7G0_ROMCU</name>
<proteinExistence type="predicted"/>
<dbReference type="Proteomes" id="UP000887565">
    <property type="component" value="Unplaced"/>
</dbReference>
<dbReference type="AlphaFoldDB" id="A0A915J7G0"/>
<protein>
    <submittedName>
        <fullName evidence="2">Uncharacterized protein</fullName>
    </submittedName>
</protein>
<accession>A0A915J7G0</accession>
<keyword evidence="1" id="KW-1185">Reference proteome</keyword>